<evidence type="ECO:0000256" key="5">
    <source>
        <dbReference type="SAM" id="MobiDB-lite"/>
    </source>
</evidence>
<gene>
    <name evidence="7" type="ORF">WJX73_004218</name>
</gene>
<dbReference type="Gene3D" id="3.40.50.10890">
    <property type="match status" value="1"/>
</dbReference>
<keyword evidence="3 4" id="KW-0539">Nucleus</keyword>
<dbReference type="Proteomes" id="UP001465755">
    <property type="component" value="Unassembled WGS sequence"/>
</dbReference>
<dbReference type="PANTHER" id="PTHR45922">
    <property type="entry name" value="CLEAVAGE AND POLYADENYLATION SPECIFICITY FACTOR SUBUNIT 2"/>
    <property type="match status" value="1"/>
</dbReference>
<evidence type="ECO:0000256" key="2">
    <source>
        <dbReference type="ARBA" id="ARBA00022664"/>
    </source>
</evidence>
<dbReference type="PANTHER" id="PTHR45922:SF1">
    <property type="entry name" value="CLEAVAGE AND POLYADENYLATION SPECIFICITY FACTOR SUBUNIT 2"/>
    <property type="match status" value="1"/>
</dbReference>
<dbReference type="SMART" id="SM01027">
    <property type="entry name" value="Beta-Casp"/>
    <property type="match status" value="1"/>
</dbReference>
<reference evidence="7 8" key="1">
    <citation type="journal article" date="2024" name="Nat. Commun.">
        <title>Phylogenomics reveals the evolutionary origins of lichenization in chlorophyte algae.</title>
        <authorList>
            <person name="Puginier C."/>
            <person name="Libourel C."/>
            <person name="Otte J."/>
            <person name="Skaloud P."/>
            <person name="Haon M."/>
            <person name="Grisel S."/>
            <person name="Petersen M."/>
            <person name="Berrin J.G."/>
            <person name="Delaux P.M."/>
            <person name="Dal Grande F."/>
            <person name="Keller J."/>
        </authorList>
    </citation>
    <scope>NUCLEOTIDE SEQUENCE [LARGE SCALE GENOMIC DNA]</scope>
    <source>
        <strain evidence="7 8">SAG 2036</strain>
    </source>
</reference>
<dbReference type="Pfam" id="PF16661">
    <property type="entry name" value="Lactamase_B_6"/>
    <property type="match status" value="1"/>
</dbReference>
<feature type="region of interest" description="Disordered" evidence="5">
    <location>
        <begin position="334"/>
        <end position="353"/>
    </location>
</feature>
<dbReference type="GO" id="GO:0005847">
    <property type="term" value="C:mRNA cleavage and polyadenylation specificity factor complex"/>
    <property type="evidence" value="ECO:0007669"/>
    <property type="project" value="InterPro"/>
</dbReference>
<feature type="compositionally biased region" description="Acidic residues" evidence="5">
    <location>
        <begin position="343"/>
        <end position="353"/>
    </location>
</feature>
<organism evidence="7 8">
    <name type="scientific">Symbiochloris irregularis</name>
    <dbReference type="NCBI Taxonomy" id="706552"/>
    <lineage>
        <taxon>Eukaryota</taxon>
        <taxon>Viridiplantae</taxon>
        <taxon>Chlorophyta</taxon>
        <taxon>core chlorophytes</taxon>
        <taxon>Trebouxiophyceae</taxon>
        <taxon>Trebouxiales</taxon>
        <taxon>Trebouxiaceae</taxon>
        <taxon>Symbiochloris</taxon>
    </lineage>
</organism>
<comment type="similarity">
    <text evidence="4">Belongs to the metallo-beta-lactamase superfamily. RNA-metabolizing metallo-beta-lactamase-like family. CPSF2/YSH1 subfamily.</text>
</comment>
<evidence type="ECO:0000256" key="1">
    <source>
        <dbReference type="ARBA" id="ARBA00004123"/>
    </source>
</evidence>
<dbReference type="AlphaFoldDB" id="A0AAW1NUG2"/>
<protein>
    <recommendedName>
        <fullName evidence="4">Cleavage and polyadenylation specificity factor subunit 2</fullName>
    </recommendedName>
    <alternativeName>
        <fullName evidence="4">Cleavage and polyadenylation specificity factor 100 kDa subunit</fullName>
    </alternativeName>
</protein>
<accession>A0AAW1NUG2</accession>
<dbReference type="InterPro" id="IPR022712">
    <property type="entry name" value="Beta_Casp"/>
</dbReference>
<evidence type="ECO:0000256" key="3">
    <source>
        <dbReference type="ARBA" id="ARBA00023242"/>
    </source>
</evidence>
<dbReference type="EMBL" id="JALJOQ010000131">
    <property type="protein sequence ID" value="KAK9795196.1"/>
    <property type="molecule type" value="Genomic_DNA"/>
</dbReference>
<proteinExistence type="inferred from homology"/>
<dbReference type="GO" id="GO:0006398">
    <property type="term" value="P:mRNA 3'-end processing by stem-loop binding and cleavage"/>
    <property type="evidence" value="ECO:0007669"/>
    <property type="project" value="InterPro"/>
</dbReference>
<dbReference type="Pfam" id="PF10996">
    <property type="entry name" value="Beta-Casp"/>
    <property type="match status" value="1"/>
</dbReference>
<sequence length="724" mass="77240">MGTRVKFVPLYGARDGQRALSYLLEIDELTILLDCGWTEEYDLALLRPLIQMLPKLKYQQFVRLSGKGAGFTLTAMAAGHTLGGAIWRITTPVEEQVVYAPASNHQRESHLNAGVLEKVASRPAVLICGCHGSVNHSRGPPATRKDREKGLIDAVKRTLRSGGNVLIPVDAVGRLLELVLLLDGHWAAGALTYPLGLLTHAGGSTLEAARSQLEWMSHALSKDFGTKRDNPFACRRVRVLHQASEALALSGPRVILATSQTLMQGAARVLFAEWASDPRNLILFPYAPQEGSFAATVVSAAMQPHAPSSASLPMTLSHRQELQGAELEAWQQAQHDRLMQGDQESDEEEDDISEALVRKFSEPAALLSKRSSGLAEALQSRTSGISIARMSRSLLSSASQSFASPEDAGNAELAHVAVASDPAINPDVLLDGFKCPEGCVAPMFPDEDLSEDEREWDDFGCTLGPNEFVKSSAFAPEGAFMTSGGALTDPQGGNQGDEDLGQEEDQGEPPPSKIVTLQKSVQLRAKVMVLEFAGLSDIQSTAVILGNVAPRHLILINGSEQATEALKAAFTAQSSSGNAKIHAPAVAESVDASTGSSAYHVVLAESLLNQLRMRPMGDCQVAWLNGVASSTAEEEGQPPELVPGEPTIHDEAFIVDERLSEVAGALAKAGIAAEWASSALVMCGGRVIVKRGGSPDSNDLVVQGALCGDFYRVQAVIRSQYHIC</sequence>
<name>A0AAW1NUG2_9CHLO</name>
<dbReference type="GO" id="GO:0003723">
    <property type="term" value="F:RNA binding"/>
    <property type="evidence" value="ECO:0007669"/>
    <property type="project" value="UniProtKB-KW"/>
</dbReference>
<dbReference type="SUPFAM" id="SSF56281">
    <property type="entry name" value="Metallo-hydrolase/oxidoreductase"/>
    <property type="match status" value="1"/>
</dbReference>
<dbReference type="InterPro" id="IPR036866">
    <property type="entry name" value="RibonucZ/Hydroxyglut_hydro"/>
</dbReference>
<dbReference type="Pfam" id="PF13299">
    <property type="entry name" value="CPSF100_C"/>
    <property type="match status" value="1"/>
</dbReference>
<feature type="region of interest" description="Disordered" evidence="5">
    <location>
        <begin position="480"/>
        <end position="513"/>
    </location>
</feature>
<evidence type="ECO:0000313" key="8">
    <source>
        <dbReference type="Proteomes" id="UP001465755"/>
    </source>
</evidence>
<evidence type="ECO:0000256" key="4">
    <source>
        <dbReference type="RuleBase" id="RU365006"/>
    </source>
</evidence>
<keyword evidence="2 4" id="KW-0507">mRNA processing</keyword>
<feature type="domain" description="Beta-Casp" evidence="6">
    <location>
        <begin position="175"/>
        <end position="297"/>
    </location>
</feature>
<dbReference type="InterPro" id="IPR025069">
    <property type="entry name" value="Cpsf2_C"/>
</dbReference>
<evidence type="ECO:0000259" key="6">
    <source>
        <dbReference type="SMART" id="SM01027"/>
    </source>
</evidence>
<keyword evidence="8" id="KW-1185">Reference proteome</keyword>
<dbReference type="InterPro" id="IPR001279">
    <property type="entry name" value="Metallo-B-lactamas"/>
</dbReference>
<comment type="caution">
    <text evidence="7">The sequence shown here is derived from an EMBL/GenBank/DDBJ whole genome shotgun (WGS) entry which is preliminary data.</text>
</comment>
<evidence type="ECO:0000313" key="7">
    <source>
        <dbReference type="EMBL" id="KAK9795196.1"/>
    </source>
</evidence>
<dbReference type="InterPro" id="IPR027075">
    <property type="entry name" value="CPSF2"/>
</dbReference>
<keyword evidence="4" id="KW-0694">RNA-binding</keyword>
<comment type="subcellular location">
    <subcellularLocation>
        <location evidence="1 4">Nucleus</location>
    </subcellularLocation>
</comment>
<feature type="compositionally biased region" description="Acidic residues" evidence="5">
    <location>
        <begin position="496"/>
        <end position="507"/>
    </location>
</feature>